<gene>
    <name evidence="2" type="ORF">MEDL_991</name>
</gene>
<dbReference type="Proteomes" id="UP000683360">
    <property type="component" value="Unassembled WGS sequence"/>
</dbReference>
<feature type="compositionally biased region" description="Basic and acidic residues" evidence="1">
    <location>
        <begin position="1"/>
        <end position="13"/>
    </location>
</feature>
<comment type="caution">
    <text evidence="2">The sequence shown here is derived from an EMBL/GenBank/DDBJ whole genome shotgun (WGS) entry which is preliminary data.</text>
</comment>
<evidence type="ECO:0000313" key="2">
    <source>
        <dbReference type="EMBL" id="CAG2185383.1"/>
    </source>
</evidence>
<proteinExistence type="predicted"/>
<evidence type="ECO:0000256" key="1">
    <source>
        <dbReference type="SAM" id="MobiDB-lite"/>
    </source>
</evidence>
<dbReference type="EMBL" id="CAJPWZ010000084">
    <property type="protein sequence ID" value="CAG2185383.1"/>
    <property type="molecule type" value="Genomic_DNA"/>
</dbReference>
<name>A0A8S3PNN3_MYTED</name>
<dbReference type="AlphaFoldDB" id="A0A8S3PNN3"/>
<keyword evidence="3" id="KW-1185">Reference proteome</keyword>
<organism evidence="2 3">
    <name type="scientific">Mytilus edulis</name>
    <name type="common">Blue mussel</name>
    <dbReference type="NCBI Taxonomy" id="6550"/>
    <lineage>
        <taxon>Eukaryota</taxon>
        <taxon>Metazoa</taxon>
        <taxon>Spiralia</taxon>
        <taxon>Lophotrochozoa</taxon>
        <taxon>Mollusca</taxon>
        <taxon>Bivalvia</taxon>
        <taxon>Autobranchia</taxon>
        <taxon>Pteriomorphia</taxon>
        <taxon>Mytilida</taxon>
        <taxon>Mytiloidea</taxon>
        <taxon>Mytilidae</taxon>
        <taxon>Mytilinae</taxon>
        <taxon>Mytilus</taxon>
    </lineage>
</organism>
<evidence type="ECO:0000313" key="3">
    <source>
        <dbReference type="Proteomes" id="UP000683360"/>
    </source>
</evidence>
<protein>
    <submittedName>
        <fullName evidence="2">Uncharacterized protein</fullName>
    </submittedName>
</protein>
<feature type="region of interest" description="Disordered" evidence="1">
    <location>
        <begin position="1"/>
        <end position="57"/>
    </location>
</feature>
<sequence>MRQETKDNVHETRYNGQEKTMGPRQDTNSNVNKTRDKRQLNQGTHIPGYERLGTTCQPNDDDDPDFLAEEILPTELISPKSIQLNLSSTSKSHRRCTVCQKNSSNRHRQVVVPHEARTQAFIDKCIVIPANSRCCPNHLLGNYFTQESISKIPEVNNTTLLIEVTSLIY</sequence>
<reference evidence="2" key="1">
    <citation type="submission" date="2021-03" db="EMBL/GenBank/DDBJ databases">
        <authorList>
            <person name="Bekaert M."/>
        </authorList>
    </citation>
    <scope>NUCLEOTIDE SEQUENCE</scope>
</reference>
<accession>A0A8S3PNN3</accession>